<dbReference type="InterPro" id="IPR013783">
    <property type="entry name" value="Ig-like_fold"/>
</dbReference>
<keyword evidence="7" id="KW-1133">Transmembrane helix</keyword>
<feature type="compositionally biased region" description="Basic and acidic residues" evidence="6">
    <location>
        <begin position="224"/>
        <end position="356"/>
    </location>
</feature>
<evidence type="ECO:0000256" key="1">
    <source>
        <dbReference type="ARBA" id="ARBA00004168"/>
    </source>
</evidence>
<keyword evidence="7" id="KW-0472">Membrane</keyword>
<evidence type="ECO:0000259" key="9">
    <source>
        <dbReference type="PROSITE" id="PS50847"/>
    </source>
</evidence>
<keyword evidence="2" id="KW-0134">Cell wall</keyword>
<proteinExistence type="predicted"/>
<dbReference type="PROSITE" id="PS50847">
    <property type="entry name" value="GRAM_POS_ANCHORING"/>
    <property type="match status" value="1"/>
</dbReference>
<evidence type="ECO:0000256" key="5">
    <source>
        <dbReference type="ARBA" id="ARBA00023088"/>
    </source>
</evidence>
<sequence>MTNKQNTAKKVVGMALATALVTGAVATHAHADTLKPAENTQVQKAVAQQVNVKINVGKPVVTIKKGQAIGGNMIDHMQVSATGTVNGETKNYTNNLQISDTTNINKVGDYKVTFYIDDKDDYGNVLKGQATGTVKVVESGKPVITLKKGTQISAKVGDTINPADFITATDMEDGNLINDVEVFVNGVFTDTFNKAGNAKVTFAVSDSDGNFAEAVISAVVSEVETEKPETKPEEKPETEKPTEKPAEKPAEKPEVEKPETEKPVEKPETEKPVERPETGGTVDKKDDSTEEESKKDNSAKEESKKDDSTKEESKKDNSTKEESKKDNLVVKKEETVKSNDENINKEHVNPVKEDGKSNVNSGNTITELPQTGEADSSAMGVGIGSILAGFALTFGRKTKKFFNKNK</sequence>
<dbReference type="EMBL" id="NTYF01000023">
    <property type="protein sequence ID" value="PER55560.1"/>
    <property type="molecule type" value="Genomic_DNA"/>
</dbReference>
<name>A0ABD6S6Y2_BACTU</name>
<feature type="chain" id="PRO_5044799998" description="Gram-positive cocci surface proteins LPxTG domain-containing protein" evidence="8">
    <location>
        <begin position="32"/>
        <end position="406"/>
    </location>
</feature>
<feature type="signal peptide" evidence="8">
    <location>
        <begin position="1"/>
        <end position="31"/>
    </location>
</feature>
<accession>A0ABD6S6Y2</accession>
<dbReference type="Gene3D" id="2.60.40.10">
    <property type="entry name" value="Immunoglobulins"/>
    <property type="match status" value="1"/>
</dbReference>
<feature type="domain" description="Gram-positive cocci surface proteins LPxTG" evidence="9">
    <location>
        <begin position="368"/>
        <end position="406"/>
    </location>
</feature>
<evidence type="ECO:0000256" key="3">
    <source>
        <dbReference type="ARBA" id="ARBA00022525"/>
    </source>
</evidence>
<gene>
    <name evidence="10" type="ORF">CN495_07345</name>
</gene>
<dbReference type="AlphaFoldDB" id="A0ABD6S6Y2"/>
<feature type="transmembrane region" description="Helical" evidence="7">
    <location>
        <begin position="377"/>
        <end position="395"/>
    </location>
</feature>
<keyword evidence="7" id="KW-0812">Transmembrane</keyword>
<dbReference type="InterPro" id="IPR019931">
    <property type="entry name" value="LPXTG_anchor"/>
</dbReference>
<evidence type="ECO:0000256" key="8">
    <source>
        <dbReference type="SAM" id="SignalP"/>
    </source>
</evidence>
<dbReference type="Proteomes" id="UP000219897">
    <property type="component" value="Unassembled WGS sequence"/>
</dbReference>
<keyword evidence="3" id="KW-0964">Secreted</keyword>
<protein>
    <recommendedName>
        <fullName evidence="9">Gram-positive cocci surface proteins LPxTG domain-containing protein</fullName>
    </recommendedName>
</protein>
<dbReference type="NCBIfam" id="TIGR01167">
    <property type="entry name" value="LPXTG_anchor"/>
    <property type="match status" value="1"/>
</dbReference>
<feature type="compositionally biased region" description="Polar residues" evidence="6">
    <location>
        <begin position="357"/>
        <end position="369"/>
    </location>
</feature>
<evidence type="ECO:0000313" key="11">
    <source>
        <dbReference type="Proteomes" id="UP000219897"/>
    </source>
</evidence>
<feature type="region of interest" description="Disordered" evidence="6">
    <location>
        <begin position="221"/>
        <end position="375"/>
    </location>
</feature>
<keyword evidence="5" id="KW-0572">Peptidoglycan-anchor</keyword>
<keyword evidence="4 8" id="KW-0732">Signal</keyword>
<evidence type="ECO:0000313" key="10">
    <source>
        <dbReference type="EMBL" id="PER55560.1"/>
    </source>
</evidence>
<evidence type="ECO:0000256" key="4">
    <source>
        <dbReference type="ARBA" id="ARBA00022729"/>
    </source>
</evidence>
<evidence type="ECO:0000256" key="2">
    <source>
        <dbReference type="ARBA" id="ARBA00022512"/>
    </source>
</evidence>
<evidence type="ECO:0000256" key="6">
    <source>
        <dbReference type="SAM" id="MobiDB-lite"/>
    </source>
</evidence>
<evidence type="ECO:0000256" key="7">
    <source>
        <dbReference type="SAM" id="Phobius"/>
    </source>
</evidence>
<reference evidence="10 11" key="1">
    <citation type="submission" date="2017-09" db="EMBL/GenBank/DDBJ databases">
        <title>Large-scale bioinformatics analysis of Bacillus genomes uncovers conserved roles of natural products in bacterial physiology.</title>
        <authorList>
            <consortium name="Agbiome Team Llc"/>
            <person name="Bleich R.M."/>
            <person name="Kirk G.J."/>
            <person name="Santa Maria K.C."/>
            <person name="Allen S.E."/>
            <person name="Farag S."/>
            <person name="Shank E.A."/>
            <person name="Bowers A."/>
        </authorList>
    </citation>
    <scope>NUCLEOTIDE SEQUENCE [LARGE SCALE GENOMIC DNA]</scope>
    <source>
        <strain evidence="10 11">AFS005140</strain>
    </source>
</reference>
<comment type="subcellular location">
    <subcellularLocation>
        <location evidence="1">Secreted</location>
        <location evidence="1">Cell wall</location>
        <topology evidence="1">Peptidoglycan-anchor</topology>
    </subcellularLocation>
</comment>
<organism evidence="10 11">
    <name type="scientific">Bacillus thuringiensis</name>
    <dbReference type="NCBI Taxonomy" id="1428"/>
    <lineage>
        <taxon>Bacteria</taxon>
        <taxon>Bacillati</taxon>
        <taxon>Bacillota</taxon>
        <taxon>Bacilli</taxon>
        <taxon>Bacillales</taxon>
        <taxon>Bacillaceae</taxon>
        <taxon>Bacillus</taxon>
        <taxon>Bacillus cereus group</taxon>
    </lineage>
</organism>
<comment type="caution">
    <text evidence="10">The sequence shown here is derived from an EMBL/GenBank/DDBJ whole genome shotgun (WGS) entry which is preliminary data.</text>
</comment>
<dbReference type="RefSeq" id="WP_098316912.1">
    <property type="nucleotide sequence ID" value="NZ_NTYF01000023.1"/>
</dbReference>